<dbReference type="SMART" id="SM00647">
    <property type="entry name" value="IBR"/>
    <property type="match status" value="1"/>
</dbReference>
<keyword evidence="3" id="KW-0833">Ubl conjugation pathway</keyword>
<evidence type="ECO:0000256" key="2">
    <source>
        <dbReference type="ARBA" id="ARBA00022771"/>
    </source>
</evidence>
<name>A0ABN7WSF3_GIGMA</name>
<keyword evidence="8" id="KW-1185">Reference proteome</keyword>
<dbReference type="InterPro" id="IPR013083">
    <property type="entry name" value="Znf_RING/FYVE/PHD"/>
</dbReference>
<dbReference type="Pfam" id="PF01485">
    <property type="entry name" value="IBR"/>
    <property type="match status" value="1"/>
</dbReference>
<dbReference type="CDD" id="cd20335">
    <property type="entry name" value="BRcat_RBR"/>
    <property type="match status" value="1"/>
</dbReference>
<evidence type="ECO:0000256" key="1">
    <source>
        <dbReference type="ARBA" id="ARBA00022723"/>
    </source>
</evidence>
<evidence type="ECO:0000313" key="7">
    <source>
        <dbReference type="EMBL" id="CAG8839610.1"/>
    </source>
</evidence>
<accession>A0ABN7WSF3</accession>
<dbReference type="InterPro" id="IPR002867">
    <property type="entry name" value="IBR_dom"/>
</dbReference>
<dbReference type="Proteomes" id="UP000789901">
    <property type="component" value="Unassembled WGS sequence"/>
</dbReference>
<sequence>MEDEDVKKFVSNETFKNNSICRSCAVAYIDASLKNGTSDIKCVASECKFTMDYGDIKMLTSEETFKRYDTLYFQHLANDIPGFQWCIGCGAGQIHTAKDKNPQITCVKCQQTFCYTHQTPWHHGQTSKEYDESQKYNNKHLK</sequence>
<evidence type="ECO:0000256" key="4">
    <source>
        <dbReference type="ARBA" id="ARBA00022833"/>
    </source>
</evidence>
<reference evidence="7 8" key="1">
    <citation type="submission" date="2021-06" db="EMBL/GenBank/DDBJ databases">
        <authorList>
            <person name="Kallberg Y."/>
            <person name="Tangrot J."/>
            <person name="Rosling A."/>
        </authorList>
    </citation>
    <scope>NUCLEOTIDE SEQUENCE [LARGE SCALE GENOMIC DNA]</scope>
    <source>
        <strain evidence="7 8">120-4 pot B 10/14</strain>
    </source>
</reference>
<feature type="region of interest" description="Disordered" evidence="5">
    <location>
        <begin position="120"/>
        <end position="142"/>
    </location>
</feature>
<evidence type="ECO:0000256" key="5">
    <source>
        <dbReference type="SAM" id="MobiDB-lite"/>
    </source>
</evidence>
<gene>
    <name evidence="7" type="ORF">GMARGA_LOCUS34528</name>
</gene>
<feature type="domain" description="IBR" evidence="6">
    <location>
        <begin position="66"/>
        <end position="127"/>
    </location>
</feature>
<protein>
    <submittedName>
        <fullName evidence="7">41490_t:CDS:1</fullName>
    </submittedName>
</protein>
<comment type="caution">
    <text evidence="7">The sequence shown here is derived from an EMBL/GenBank/DDBJ whole genome shotgun (WGS) entry which is preliminary data.</text>
</comment>
<dbReference type="SUPFAM" id="SSF57850">
    <property type="entry name" value="RING/U-box"/>
    <property type="match status" value="2"/>
</dbReference>
<evidence type="ECO:0000256" key="3">
    <source>
        <dbReference type="ARBA" id="ARBA00022786"/>
    </source>
</evidence>
<dbReference type="EMBL" id="CAJVQB010060834">
    <property type="protein sequence ID" value="CAG8839610.1"/>
    <property type="molecule type" value="Genomic_DNA"/>
</dbReference>
<dbReference type="Gene3D" id="3.30.40.10">
    <property type="entry name" value="Zinc/RING finger domain, C3HC4 (zinc finger)"/>
    <property type="match status" value="1"/>
</dbReference>
<proteinExistence type="predicted"/>
<keyword evidence="2" id="KW-0863">Zinc-finger</keyword>
<keyword evidence="4" id="KW-0862">Zinc</keyword>
<organism evidence="7 8">
    <name type="scientific">Gigaspora margarita</name>
    <dbReference type="NCBI Taxonomy" id="4874"/>
    <lineage>
        <taxon>Eukaryota</taxon>
        <taxon>Fungi</taxon>
        <taxon>Fungi incertae sedis</taxon>
        <taxon>Mucoromycota</taxon>
        <taxon>Glomeromycotina</taxon>
        <taxon>Glomeromycetes</taxon>
        <taxon>Diversisporales</taxon>
        <taxon>Gigasporaceae</taxon>
        <taxon>Gigaspora</taxon>
    </lineage>
</organism>
<evidence type="ECO:0000313" key="8">
    <source>
        <dbReference type="Proteomes" id="UP000789901"/>
    </source>
</evidence>
<evidence type="ECO:0000259" key="6">
    <source>
        <dbReference type="SMART" id="SM00647"/>
    </source>
</evidence>
<keyword evidence="1" id="KW-0479">Metal-binding</keyword>